<reference evidence="2 3" key="1">
    <citation type="submission" date="2016-02" db="EMBL/GenBank/DDBJ databases">
        <title>Biosynthesis of antibiotic leucinostatins and their inhibition on Phytophthora in bio-control Purpureocillium lilacinum.</title>
        <authorList>
            <person name="Wang G."/>
            <person name="Liu Z."/>
            <person name="Lin R."/>
            <person name="Li E."/>
            <person name="Mao Z."/>
            <person name="Ling J."/>
            <person name="Yin W."/>
            <person name="Xie B."/>
        </authorList>
    </citation>
    <scope>NUCLEOTIDE SEQUENCE [LARGE SCALE GENOMIC DNA]</scope>
    <source>
        <strain evidence="2">PLFJ-1</strain>
    </source>
</reference>
<comment type="function">
    <text evidence="1">Involved in protein N-glycosylation. Essential for the second step of the dolichol-linked oligosaccharide pathway. Anchors the catalytic subunit ALG13 to the ER.</text>
</comment>
<dbReference type="Pfam" id="PF08660">
    <property type="entry name" value="Alg14"/>
    <property type="match status" value="1"/>
</dbReference>
<dbReference type="Proteomes" id="UP000078340">
    <property type="component" value="Unassembled WGS sequence"/>
</dbReference>
<dbReference type="GeneID" id="28889486"/>
<evidence type="ECO:0000256" key="1">
    <source>
        <dbReference type="RuleBase" id="RU362127"/>
    </source>
</evidence>
<comment type="caution">
    <text evidence="2">The sequence shown here is derived from an EMBL/GenBank/DDBJ whole genome shotgun (WGS) entry which is preliminary data.</text>
</comment>
<dbReference type="EMBL" id="LSBI01000006">
    <property type="protein sequence ID" value="OAQ88897.1"/>
    <property type="molecule type" value="Genomic_DNA"/>
</dbReference>
<organism evidence="2 3">
    <name type="scientific">Purpureocillium lilacinum</name>
    <name type="common">Paecilomyces lilacinus</name>
    <dbReference type="NCBI Taxonomy" id="33203"/>
    <lineage>
        <taxon>Eukaryota</taxon>
        <taxon>Fungi</taxon>
        <taxon>Dikarya</taxon>
        <taxon>Ascomycota</taxon>
        <taxon>Pezizomycotina</taxon>
        <taxon>Sordariomycetes</taxon>
        <taxon>Hypocreomycetidae</taxon>
        <taxon>Hypocreales</taxon>
        <taxon>Ophiocordycipitaceae</taxon>
        <taxon>Purpureocillium</taxon>
    </lineage>
</organism>
<keyword evidence="1" id="KW-0256">Endoplasmic reticulum</keyword>
<name>A0A179HFA0_PURLI</name>
<dbReference type="GO" id="GO:0005789">
    <property type="term" value="C:endoplasmic reticulum membrane"/>
    <property type="evidence" value="ECO:0007669"/>
    <property type="project" value="UniProtKB-SubCell"/>
</dbReference>
<dbReference type="AlphaFoldDB" id="A0A179HFA0"/>
<accession>A0A179HFA0</accession>
<proteinExistence type="inferred from homology"/>
<gene>
    <name evidence="1" type="primary">ALG14</name>
    <name evidence="2" type="ORF">VFPFJ_07362</name>
</gene>
<protein>
    <recommendedName>
        <fullName evidence="1">UDP-N-acetylglucosamine transferase subunit ALG14</fullName>
    </recommendedName>
    <alternativeName>
        <fullName evidence="1">Asparagine-linked glycosylation protein 14</fullName>
    </alternativeName>
</protein>
<comment type="similarity">
    <text evidence="1">Belongs to the ALG14 family.</text>
</comment>
<dbReference type="InterPro" id="IPR013969">
    <property type="entry name" value="Oligosacch_biosynth_Alg14"/>
</dbReference>
<comment type="subcellular location">
    <subcellularLocation>
        <location evidence="1">Endoplasmic reticulum membrane</location>
        <topology evidence="1">Single-pass membrane protein</topology>
    </subcellularLocation>
</comment>
<evidence type="ECO:0000313" key="2">
    <source>
        <dbReference type="EMBL" id="OAQ88897.1"/>
    </source>
</evidence>
<dbReference type="KEGG" id="plj:28889486"/>
<dbReference type="GO" id="GO:0006488">
    <property type="term" value="P:dolichol-linked oligosaccharide biosynthetic process"/>
    <property type="evidence" value="ECO:0007669"/>
    <property type="project" value="InterPro"/>
</dbReference>
<dbReference type="STRING" id="33203.A0A179HFA0"/>
<sequence length="71" mass="7777">MAGLVPEESMRFVYVESWARISTLSLTGKLLYYTGLADAFYVQHADVAAAYGLVNAGEMVFNARRPDVDGT</sequence>
<comment type="subunit">
    <text evidence="1">Heterodimer with ALG13 to form a functional enzyme.</text>
</comment>
<evidence type="ECO:0000313" key="3">
    <source>
        <dbReference type="Proteomes" id="UP000078340"/>
    </source>
</evidence>